<dbReference type="eggNOG" id="COG0194">
    <property type="taxonomic scope" value="Bacteria"/>
</dbReference>
<dbReference type="CDD" id="cd00071">
    <property type="entry name" value="GMPK"/>
    <property type="match status" value="1"/>
</dbReference>
<organism evidence="13 14">
    <name type="scientific">Holdemanella biformis DSM 3989</name>
    <dbReference type="NCBI Taxonomy" id="518637"/>
    <lineage>
        <taxon>Bacteria</taxon>
        <taxon>Bacillati</taxon>
        <taxon>Bacillota</taxon>
        <taxon>Erysipelotrichia</taxon>
        <taxon>Erysipelotrichales</taxon>
        <taxon>Erysipelotrichaceae</taxon>
        <taxon>Holdemanella</taxon>
    </lineage>
</organism>
<dbReference type="NCBIfam" id="TIGR03263">
    <property type="entry name" value="guanyl_kin"/>
    <property type="match status" value="1"/>
</dbReference>
<dbReference type="HAMAP" id="MF_00328">
    <property type="entry name" value="Guanylate_kinase"/>
    <property type="match status" value="1"/>
</dbReference>
<proteinExistence type="inferred from homology"/>
<protein>
    <recommendedName>
        <fullName evidence="4 11">Guanylate kinase</fullName>
        <ecNumber evidence="3 11">2.7.4.8</ecNumber>
    </recommendedName>
    <alternativeName>
        <fullName evidence="9 11">GMP kinase</fullName>
    </alternativeName>
</protein>
<dbReference type="InterPro" id="IPR017665">
    <property type="entry name" value="Guanylate_kinase"/>
</dbReference>
<dbReference type="SUPFAM" id="SSF52540">
    <property type="entry name" value="P-loop containing nucleoside triphosphate hydrolases"/>
    <property type="match status" value="1"/>
</dbReference>
<dbReference type="InterPro" id="IPR008145">
    <property type="entry name" value="GK/Ca_channel_bsu"/>
</dbReference>
<evidence type="ECO:0000256" key="7">
    <source>
        <dbReference type="ARBA" id="ARBA00022777"/>
    </source>
</evidence>
<reference evidence="13 14" key="1">
    <citation type="submission" date="2008-10" db="EMBL/GenBank/DDBJ databases">
        <authorList>
            <person name="Fulton L."/>
            <person name="Clifton S."/>
            <person name="Fulton B."/>
            <person name="Xu J."/>
            <person name="Minx P."/>
            <person name="Pepin K.H."/>
            <person name="Johnson M."/>
            <person name="Bhonagiri V."/>
            <person name="Nash W.E."/>
            <person name="Mardis E.R."/>
            <person name="Wilson R.K."/>
        </authorList>
    </citation>
    <scope>NUCLEOTIDE SEQUENCE [LARGE SCALE GENOMIC DNA]</scope>
    <source>
        <strain evidence="13 14">DSM 3989</strain>
    </source>
</reference>
<evidence type="ECO:0000256" key="6">
    <source>
        <dbReference type="ARBA" id="ARBA00022741"/>
    </source>
</evidence>
<evidence type="ECO:0000256" key="8">
    <source>
        <dbReference type="ARBA" id="ARBA00022840"/>
    </source>
</evidence>
<dbReference type="EC" id="2.7.4.8" evidence="3 11"/>
<evidence type="ECO:0000313" key="13">
    <source>
        <dbReference type="EMBL" id="EEC90240.1"/>
    </source>
</evidence>
<keyword evidence="7 11" id="KW-0418">Kinase</keyword>
<dbReference type="FunFam" id="3.30.63.10:FF:000002">
    <property type="entry name" value="Guanylate kinase 1"/>
    <property type="match status" value="1"/>
</dbReference>
<evidence type="ECO:0000256" key="3">
    <source>
        <dbReference type="ARBA" id="ARBA00012961"/>
    </source>
</evidence>
<name>B7CAI0_9FIRM</name>
<dbReference type="EMBL" id="ABYT01000067">
    <property type="protein sequence ID" value="EEC90240.1"/>
    <property type="molecule type" value="Genomic_DNA"/>
</dbReference>
<dbReference type="Gene3D" id="3.30.63.10">
    <property type="entry name" value="Guanylate Kinase phosphate binding domain"/>
    <property type="match status" value="1"/>
</dbReference>
<keyword evidence="8 11" id="KW-0067">ATP-binding</keyword>
<dbReference type="SMART" id="SM00072">
    <property type="entry name" value="GuKc"/>
    <property type="match status" value="1"/>
</dbReference>
<dbReference type="HOGENOM" id="CLU_001715_1_2_9"/>
<feature type="binding site" evidence="11">
    <location>
        <begin position="20"/>
        <end position="27"/>
    </location>
    <ligand>
        <name>ATP</name>
        <dbReference type="ChEBI" id="CHEBI:30616"/>
    </ligand>
</feature>
<gene>
    <name evidence="11 13" type="primary">gmk</name>
    <name evidence="13" type="ORF">EUBIFOR_01201</name>
</gene>
<dbReference type="STRING" id="518637.EUBIFOR_01201"/>
<feature type="domain" description="Guanylate kinase-like" evidence="12">
    <location>
        <begin position="13"/>
        <end position="192"/>
    </location>
</feature>
<keyword evidence="14" id="KW-1185">Reference proteome</keyword>
<keyword evidence="6 11" id="KW-0547">Nucleotide-binding</keyword>
<dbReference type="PROSITE" id="PS50052">
    <property type="entry name" value="GUANYLATE_KINASE_2"/>
    <property type="match status" value="1"/>
</dbReference>
<comment type="subcellular location">
    <subcellularLocation>
        <location evidence="11">Cytoplasm</location>
    </subcellularLocation>
</comment>
<evidence type="ECO:0000256" key="11">
    <source>
        <dbReference type="HAMAP-Rule" id="MF_00328"/>
    </source>
</evidence>
<evidence type="ECO:0000256" key="2">
    <source>
        <dbReference type="ARBA" id="ARBA00005790"/>
    </source>
</evidence>
<evidence type="ECO:0000259" key="12">
    <source>
        <dbReference type="PROSITE" id="PS50052"/>
    </source>
</evidence>
<evidence type="ECO:0000313" key="14">
    <source>
        <dbReference type="Proteomes" id="UP000004315"/>
    </source>
</evidence>
<comment type="function">
    <text evidence="1 11">Essential for recycling GMP and indirectly, cGMP.</text>
</comment>
<reference evidence="13 14" key="2">
    <citation type="submission" date="2008-11" db="EMBL/GenBank/DDBJ databases">
        <title>Draft genome sequence of Eubacterium biforme (DSM 3989).</title>
        <authorList>
            <person name="Sudarsanam P."/>
            <person name="Ley R."/>
            <person name="Guruge J."/>
            <person name="Turnbaugh P.J."/>
            <person name="Mahowald M."/>
            <person name="Liep D."/>
            <person name="Gordon J."/>
        </authorList>
    </citation>
    <scope>NUCLEOTIDE SEQUENCE [LARGE SCALE GENOMIC DNA]</scope>
    <source>
        <strain evidence="13 14">DSM 3989</strain>
    </source>
</reference>
<dbReference type="GO" id="GO:0005829">
    <property type="term" value="C:cytosol"/>
    <property type="evidence" value="ECO:0007669"/>
    <property type="project" value="TreeGrafter"/>
</dbReference>
<evidence type="ECO:0000256" key="9">
    <source>
        <dbReference type="ARBA" id="ARBA00030128"/>
    </source>
</evidence>
<sequence>MEKRESKIHMERGLLIILSGPSGVGKGTIRKYFEKDERLNLAYSTSMTTRKPRAGEVDGKDYFFSTREDFEKAIQEGGLLEWAEFVGNYYGTPLKEVNRLRDEGKNVLLEIEVQGAIQVQEKCPDAVSIFIIPPSMEELERRIRGRSTEPEEIIQQRLAKASNEMKMVSQYKYIVCNDDPKLAAELIKTIILRHVELEENK</sequence>
<evidence type="ECO:0000256" key="4">
    <source>
        <dbReference type="ARBA" id="ARBA00016296"/>
    </source>
</evidence>
<evidence type="ECO:0000256" key="10">
    <source>
        <dbReference type="ARBA" id="ARBA00048594"/>
    </source>
</evidence>
<dbReference type="PANTHER" id="PTHR23117:SF13">
    <property type="entry name" value="GUANYLATE KINASE"/>
    <property type="match status" value="1"/>
</dbReference>
<comment type="caution">
    <text evidence="13">The sequence shown here is derived from an EMBL/GenBank/DDBJ whole genome shotgun (WGS) entry which is preliminary data.</text>
</comment>
<dbReference type="GO" id="GO:0004385">
    <property type="term" value="F:GMP kinase activity"/>
    <property type="evidence" value="ECO:0007669"/>
    <property type="project" value="UniProtKB-UniRule"/>
</dbReference>
<comment type="catalytic activity">
    <reaction evidence="10 11">
        <text>GMP + ATP = GDP + ADP</text>
        <dbReference type="Rhea" id="RHEA:20780"/>
        <dbReference type="ChEBI" id="CHEBI:30616"/>
        <dbReference type="ChEBI" id="CHEBI:58115"/>
        <dbReference type="ChEBI" id="CHEBI:58189"/>
        <dbReference type="ChEBI" id="CHEBI:456216"/>
        <dbReference type="EC" id="2.7.4.8"/>
    </reaction>
</comment>
<comment type="similarity">
    <text evidence="2 11">Belongs to the guanylate kinase family.</text>
</comment>
<evidence type="ECO:0000256" key="1">
    <source>
        <dbReference type="ARBA" id="ARBA00003531"/>
    </source>
</evidence>
<dbReference type="Proteomes" id="UP000004315">
    <property type="component" value="Unassembled WGS sequence"/>
</dbReference>
<dbReference type="PANTHER" id="PTHR23117">
    <property type="entry name" value="GUANYLATE KINASE-RELATED"/>
    <property type="match status" value="1"/>
</dbReference>
<dbReference type="Pfam" id="PF00625">
    <property type="entry name" value="Guanylate_kin"/>
    <property type="match status" value="1"/>
</dbReference>
<dbReference type="InterPro" id="IPR008144">
    <property type="entry name" value="Guanylate_kin-like_dom"/>
</dbReference>
<dbReference type="Gene3D" id="3.40.50.300">
    <property type="entry name" value="P-loop containing nucleotide triphosphate hydrolases"/>
    <property type="match status" value="2"/>
</dbReference>
<accession>B7CAI0</accession>
<evidence type="ECO:0000256" key="5">
    <source>
        <dbReference type="ARBA" id="ARBA00022679"/>
    </source>
</evidence>
<keyword evidence="5 11" id="KW-0808">Transferase</keyword>
<dbReference type="GO" id="GO:0005524">
    <property type="term" value="F:ATP binding"/>
    <property type="evidence" value="ECO:0007669"/>
    <property type="project" value="UniProtKB-UniRule"/>
</dbReference>
<dbReference type="AlphaFoldDB" id="B7CAI0"/>
<keyword evidence="11" id="KW-0963">Cytoplasm</keyword>
<dbReference type="InterPro" id="IPR027417">
    <property type="entry name" value="P-loop_NTPase"/>
</dbReference>